<reference evidence="3" key="2">
    <citation type="journal article" date="2021" name="Genome Biol. Evol.">
        <title>Developing a high-quality reference genome for a parasitic bivalve with doubly uniparental inheritance (Bivalvia: Unionida).</title>
        <authorList>
            <person name="Smith C.H."/>
        </authorList>
    </citation>
    <scope>NUCLEOTIDE SEQUENCE</scope>
    <source>
        <strain evidence="3">CHS0354</strain>
        <tissue evidence="3">Mantle</tissue>
    </source>
</reference>
<dbReference type="AlphaFoldDB" id="A0AAE0SIK2"/>
<feature type="chain" id="PRO_5042054172" evidence="2">
    <location>
        <begin position="21"/>
        <end position="247"/>
    </location>
</feature>
<dbReference type="EMBL" id="JAEAOA010001557">
    <property type="protein sequence ID" value="KAK3592384.1"/>
    <property type="molecule type" value="Genomic_DNA"/>
</dbReference>
<sequence length="247" mass="27562">MRQSFLWIVLLYVCSEKSHGQRPPPVSSRHNHPTDGCLVDAVWYRVGQSIRQVHDGRRCLFIYCGEEGIVREWESYTCDPRITVQQIMSNQQTDGSFSHASQNIPPPPPEVSRKGPGARPVRGSWSRATQPRTLSSNTAAGSTVSRSRTPSDNIQPEGCMRGPSTFYPGDVMSERQVGNVCTVTYCDVDSRVQRVSRDCSDPNVRPDPNVMPQVSEPSPATDAPMQSSMRLLEDNLMALSLLNMLRR</sequence>
<feature type="compositionally biased region" description="Polar residues" evidence="1">
    <location>
        <begin position="126"/>
        <end position="154"/>
    </location>
</feature>
<dbReference type="Proteomes" id="UP001195483">
    <property type="component" value="Unassembled WGS sequence"/>
</dbReference>
<name>A0AAE0SIK2_9BIVA</name>
<proteinExistence type="predicted"/>
<reference evidence="3" key="1">
    <citation type="journal article" date="2021" name="Genome Biol. Evol.">
        <title>A High-Quality Reference Genome for a Parasitic Bivalve with Doubly Uniparental Inheritance (Bivalvia: Unionida).</title>
        <authorList>
            <person name="Smith C.H."/>
        </authorList>
    </citation>
    <scope>NUCLEOTIDE SEQUENCE</scope>
    <source>
        <strain evidence="3">CHS0354</strain>
    </source>
</reference>
<keyword evidence="2" id="KW-0732">Signal</keyword>
<feature type="region of interest" description="Disordered" evidence="1">
    <location>
        <begin position="91"/>
        <end position="160"/>
    </location>
</feature>
<reference evidence="3" key="3">
    <citation type="submission" date="2023-05" db="EMBL/GenBank/DDBJ databases">
        <authorList>
            <person name="Smith C.H."/>
        </authorList>
    </citation>
    <scope>NUCLEOTIDE SEQUENCE</scope>
    <source>
        <strain evidence="3">CHS0354</strain>
        <tissue evidence="3">Mantle</tissue>
    </source>
</reference>
<evidence type="ECO:0000313" key="3">
    <source>
        <dbReference type="EMBL" id="KAK3592384.1"/>
    </source>
</evidence>
<feature type="compositionally biased region" description="Polar residues" evidence="1">
    <location>
        <begin position="91"/>
        <end position="103"/>
    </location>
</feature>
<evidence type="ECO:0000256" key="1">
    <source>
        <dbReference type="SAM" id="MobiDB-lite"/>
    </source>
</evidence>
<evidence type="ECO:0000313" key="4">
    <source>
        <dbReference type="Proteomes" id="UP001195483"/>
    </source>
</evidence>
<feature type="signal peptide" evidence="2">
    <location>
        <begin position="1"/>
        <end position="20"/>
    </location>
</feature>
<feature type="region of interest" description="Disordered" evidence="1">
    <location>
        <begin position="197"/>
        <end position="224"/>
    </location>
</feature>
<evidence type="ECO:0000256" key="2">
    <source>
        <dbReference type="SAM" id="SignalP"/>
    </source>
</evidence>
<accession>A0AAE0SIK2</accession>
<comment type="caution">
    <text evidence="3">The sequence shown here is derived from an EMBL/GenBank/DDBJ whole genome shotgun (WGS) entry which is preliminary data.</text>
</comment>
<protein>
    <submittedName>
        <fullName evidence="3">Uncharacterized protein</fullName>
    </submittedName>
</protein>
<organism evidence="3 4">
    <name type="scientific">Potamilus streckersoni</name>
    <dbReference type="NCBI Taxonomy" id="2493646"/>
    <lineage>
        <taxon>Eukaryota</taxon>
        <taxon>Metazoa</taxon>
        <taxon>Spiralia</taxon>
        <taxon>Lophotrochozoa</taxon>
        <taxon>Mollusca</taxon>
        <taxon>Bivalvia</taxon>
        <taxon>Autobranchia</taxon>
        <taxon>Heteroconchia</taxon>
        <taxon>Palaeoheterodonta</taxon>
        <taxon>Unionida</taxon>
        <taxon>Unionoidea</taxon>
        <taxon>Unionidae</taxon>
        <taxon>Ambleminae</taxon>
        <taxon>Lampsilini</taxon>
        <taxon>Potamilus</taxon>
    </lineage>
</organism>
<gene>
    <name evidence="3" type="ORF">CHS0354_026080</name>
</gene>
<keyword evidence="4" id="KW-1185">Reference proteome</keyword>